<dbReference type="EMBL" id="RRYP01001998">
    <property type="protein sequence ID" value="TNV85242.1"/>
    <property type="molecule type" value="Genomic_DNA"/>
</dbReference>
<feature type="compositionally biased region" description="Basic and acidic residues" evidence="1">
    <location>
        <begin position="920"/>
        <end position="937"/>
    </location>
</feature>
<feature type="region of interest" description="Disordered" evidence="1">
    <location>
        <begin position="1"/>
        <end position="66"/>
    </location>
</feature>
<keyword evidence="3" id="KW-1185">Reference proteome</keyword>
<feature type="compositionally biased region" description="Polar residues" evidence="1">
    <location>
        <begin position="31"/>
        <end position="43"/>
    </location>
</feature>
<protein>
    <submittedName>
        <fullName evidence="2">Uncharacterized protein</fullName>
    </submittedName>
</protein>
<feature type="compositionally biased region" description="Acidic residues" evidence="1">
    <location>
        <begin position="857"/>
        <end position="867"/>
    </location>
</feature>
<dbReference type="SUPFAM" id="SSF52047">
    <property type="entry name" value="RNI-like"/>
    <property type="match status" value="1"/>
</dbReference>
<evidence type="ECO:0000313" key="2">
    <source>
        <dbReference type="EMBL" id="TNV85242.1"/>
    </source>
</evidence>
<feature type="region of interest" description="Disordered" evidence="1">
    <location>
        <begin position="857"/>
        <end position="889"/>
    </location>
</feature>
<dbReference type="Proteomes" id="UP000785679">
    <property type="component" value="Unassembled WGS sequence"/>
</dbReference>
<comment type="caution">
    <text evidence="2">The sequence shown here is derived from an EMBL/GenBank/DDBJ whole genome shotgun (WGS) entry which is preliminary data.</text>
</comment>
<accession>A0A8J8P1A9</accession>
<feature type="compositionally biased region" description="Basic residues" evidence="1">
    <location>
        <begin position="44"/>
        <end position="63"/>
    </location>
</feature>
<dbReference type="AlphaFoldDB" id="A0A8J8P1A9"/>
<sequence>MGSSCIKSINKKLSANSTKDKTLEDRGGNHNGDTQGQTSLSKKQTMRSRRTSRRGSLNMHRRPSGGPLCLSRAMTQMYEYLEKDRDPTQAISVISLHMNQLRNINVIVEVMSYVEDLPRMIKFIHKVSQDWRYGFLVQNFRYLKEFFSPRIHRLNMEIDQMHFDPQQALLLRRVSFTLADTTKVRPEVKAHLANNFSKSRKEIDVFKMVKRSNYLDEVDMRQYEEKLFQLLNDELAKSVSILKKLNVKKLIFESFSVSDLVVVQRGLPSQIRRLTLNLSNVKSLTKEPPIVAKDVSIYDYEAIEVTEVFTLILGSNIVLEDLNVLFIMFKIVKGCKVIFQLDETFQAFQPFGPITNHNLNSSQISTATANHQDKAGLLAGMNSHSGIGVGQSSNAFTITAGGMNPEMSLRQVFEGFGHKQYVLELRPIGIIKKVLIEEFNKIKHPAKFILLMQGCQIGECVKPKYLQKLRDNGSIQSNSRLRHYIKDLANLQIPQLLPENNNGQQIKNSKNNIIINAILYRNLHLKIPIMTGEELSKVQTPILQFLLLKKKSSYQQVDQLTIEISNQLYLKEIVLTLLNHFPNIRKFKLIVEKTSNVPAPTTGVAQNQTNNSSMKEFHQQVTSAMAQMKIRHLKIDTLILQLAQSFEAVTQLMMELIPMCFQTLKALHISQAQSQLMQPVQDKQKRQETIFYPLKYCKQLQNIEIRGTYFLTEEDCRLLMLCSNLLYLNMEGVSHDLKGGMFQGLMYGFPKLRKVRFSKYFRNHSLLIGMHDHLEDLDLSLCKHNPLDITLVQRILEFKRPGLIFRGHLTDKDFVDDKIDELKKRFFLLDLRVITSTEQAKLPRLSRFFSIVEEDSSAGESSAEDDSDDKKEHDVSSYEQSLNDSDMDTRFKKGKSLINRVQSSVHNQSLMYKSGVHGSGVERTEGDQSSRDVNSDKEDNEESSEGSQTLELNFQHPQKFSKTSDVKNSQKWVQNPFTFQHQAHKPDDEVIESFQKAQDISESSEDSMDSSEIRRQQLALSEIKHGFSCDIRFIPENQAEEDIYQTNARKEDNLELLMSRSLYCRKKRKEDIEHPTKNMSGGIDLHHIQCMSKKVTLNTGDLMELS</sequence>
<feature type="region of interest" description="Disordered" evidence="1">
    <location>
        <begin position="908"/>
        <end position="954"/>
    </location>
</feature>
<feature type="compositionally biased region" description="Polar residues" evidence="1">
    <location>
        <begin position="1"/>
        <end position="17"/>
    </location>
</feature>
<organism evidence="2 3">
    <name type="scientific">Halteria grandinella</name>
    <dbReference type="NCBI Taxonomy" id="5974"/>
    <lineage>
        <taxon>Eukaryota</taxon>
        <taxon>Sar</taxon>
        <taxon>Alveolata</taxon>
        <taxon>Ciliophora</taxon>
        <taxon>Intramacronucleata</taxon>
        <taxon>Spirotrichea</taxon>
        <taxon>Stichotrichia</taxon>
        <taxon>Sporadotrichida</taxon>
        <taxon>Halteriidae</taxon>
        <taxon>Halteria</taxon>
    </lineage>
</organism>
<dbReference type="InterPro" id="IPR032675">
    <property type="entry name" value="LRR_dom_sf"/>
</dbReference>
<gene>
    <name evidence="2" type="ORF">FGO68_gene13873</name>
</gene>
<reference evidence="2" key="1">
    <citation type="submission" date="2019-06" db="EMBL/GenBank/DDBJ databases">
        <authorList>
            <person name="Zheng W."/>
        </authorList>
    </citation>
    <scope>NUCLEOTIDE SEQUENCE</scope>
    <source>
        <strain evidence="2">QDHG01</strain>
    </source>
</reference>
<dbReference type="Gene3D" id="3.80.10.10">
    <property type="entry name" value="Ribonuclease Inhibitor"/>
    <property type="match status" value="1"/>
</dbReference>
<evidence type="ECO:0000313" key="3">
    <source>
        <dbReference type="Proteomes" id="UP000785679"/>
    </source>
</evidence>
<proteinExistence type="predicted"/>
<evidence type="ECO:0000256" key="1">
    <source>
        <dbReference type="SAM" id="MobiDB-lite"/>
    </source>
</evidence>
<feature type="compositionally biased region" description="Basic and acidic residues" evidence="1">
    <location>
        <begin position="18"/>
        <end position="28"/>
    </location>
</feature>
<name>A0A8J8P1A9_HALGN</name>